<dbReference type="CDD" id="cd06193">
    <property type="entry name" value="siderophore_interacting"/>
    <property type="match status" value="1"/>
</dbReference>
<protein>
    <submittedName>
        <fullName evidence="2">NADPH-dependent ferric siderophore reductase, contains FAD-binding and SIP domains</fullName>
    </submittedName>
</protein>
<dbReference type="STRING" id="1206085.SAMN05443575_0743"/>
<dbReference type="Gene3D" id="3.40.50.80">
    <property type="entry name" value="Nucleotide-binding domain of ferredoxin-NADP reductase (FNR) module"/>
    <property type="match status" value="1"/>
</dbReference>
<proteinExistence type="predicted"/>
<dbReference type="EMBL" id="FQVU01000001">
    <property type="protein sequence ID" value="SHF72446.1"/>
    <property type="molecule type" value="Genomic_DNA"/>
</dbReference>
<dbReference type="InterPro" id="IPR039374">
    <property type="entry name" value="SIP_fam"/>
</dbReference>
<dbReference type="Pfam" id="PF08021">
    <property type="entry name" value="FAD_binding_9"/>
    <property type="match status" value="1"/>
</dbReference>
<dbReference type="RefSeq" id="WP_234971332.1">
    <property type="nucleotide sequence ID" value="NZ_FQVU01000001.1"/>
</dbReference>
<accession>A0A1M5DZW1</accession>
<dbReference type="InterPro" id="IPR017927">
    <property type="entry name" value="FAD-bd_FR_type"/>
</dbReference>
<dbReference type="Pfam" id="PF04954">
    <property type="entry name" value="SIP"/>
    <property type="match status" value="1"/>
</dbReference>
<dbReference type="InterPro" id="IPR039261">
    <property type="entry name" value="FNR_nucleotide-bd"/>
</dbReference>
<evidence type="ECO:0000259" key="1">
    <source>
        <dbReference type="PROSITE" id="PS51384"/>
    </source>
</evidence>
<dbReference type="PANTHER" id="PTHR30157">
    <property type="entry name" value="FERRIC REDUCTASE, NADPH-DEPENDENT"/>
    <property type="match status" value="1"/>
</dbReference>
<reference evidence="2 3" key="1">
    <citation type="submission" date="2016-11" db="EMBL/GenBank/DDBJ databases">
        <authorList>
            <person name="Jaros S."/>
            <person name="Januszkiewicz K."/>
            <person name="Wedrychowicz H."/>
        </authorList>
    </citation>
    <scope>NUCLEOTIDE SEQUENCE [LARGE SCALE GENOMIC DNA]</scope>
    <source>
        <strain evidence="2 3">DSM 45627</strain>
    </source>
</reference>
<dbReference type="SUPFAM" id="SSF63380">
    <property type="entry name" value="Riboflavin synthase domain-like"/>
    <property type="match status" value="1"/>
</dbReference>
<keyword evidence="3" id="KW-1185">Reference proteome</keyword>
<dbReference type="InterPro" id="IPR013113">
    <property type="entry name" value="SIP_FAD-bd"/>
</dbReference>
<dbReference type="InterPro" id="IPR007037">
    <property type="entry name" value="SIP_rossman_dom"/>
</dbReference>
<organism evidence="2 3">
    <name type="scientific">Jatrophihabitans endophyticus</name>
    <dbReference type="NCBI Taxonomy" id="1206085"/>
    <lineage>
        <taxon>Bacteria</taxon>
        <taxon>Bacillati</taxon>
        <taxon>Actinomycetota</taxon>
        <taxon>Actinomycetes</taxon>
        <taxon>Jatrophihabitantales</taxon>
        <taxon>Jatrophihabitantaceae</taxon>
        <taxon>Jatrophihabitans</taxon>
    </lineage>
</organism>
<gene>
    <name evidence="2" type="ORF">SAMN05443575_0743</name>
</gene>
<name>A0A1M5DZW1_9ACTN</name>
<evidence type="ECO:0000313" key="2">
    <source>
        <dbReference type="EMBL" id="SHF72446.1"/>
    </source>
</evidence>
<sequence>MKRRLLDRLLHSARVHSVQRRAARWRHVTLVGPELAELSWQPGQHVRLQVAAAPGAVDWLVGTLRTYSVWDHHDDALELLVFDHGDGPGAAWARTARPGDELRLLGPEGRFVTAPAAHHLFVGEETAQVAYGPMLRALPADAVVFGRLEVDGPDERLDLGADGIPRHDVEWSYRGGRSAASAQPLVDAVRALDLPPEPGIAYLAGEAHTIQLVRRHLVEERQWPRRNVRTKPFWTPGRTGLD</sequence>
<dbReference type="Proteomes" id="UP000186132">
    <property type="component" value="Unassembled WGS sequence"/>
</dbReference>
<dbReference type="InterPro" id="IPR017938">
    <property type="entry name" value="Riboflavin_synthase-like_b-brl"/>
</dbReference>
<feature type="domain" description="FAD-binding FR-type" evidence="1">
    <location>
        <begin position="8"/>
        <end position="114"/>
    </location>
</feature>
<evidence type="ECO:0000313" key="3">
    <source>
        <dbReference type="Proteomes" id="UP000186132"/>
    </source>
</evidence>
<dbReference type="PROSITE" id="PS51384">
    <property type="entry name" value="FAD_FR"/>
    <property type="match status" value="1"/>
</dbReference>
<dbReference type="GO" id="GO:0016491">
    <property type="term" value="F:oxidoreductase activity"/>
    <property type="evidence" value="ECO:0007669"/>
    <property type="project" value="InterPro"/>
</dbReference>
<dbReference type="Gene3D" id="2.40.30.10">
    <property type="entry name" value="Translation factors"/>
    <property type="match status" value="1"/>
</dbReference>
<dbReference type="PANTHER" id="PTHR30157:SF0">
    <property type="entry name" value="NADPH-DEPENDENT FERRIC-CHELATE REDUCTASE"/>
    <property type="match status" value="1"/>
</dbReference>
<dbReference type="AlphaFoldDB" id="A0A1M5DZW1"/>